<proteinExistence type="predicted"/>
<dbReference type="PANTHER" id="PTHR24543">
    <property type="entry name" value="MULTICOPPER OXIDASE-RELATED"/>
    <property type="match status" value="1"/>
</dbReference>
<dbReference type="PROSITE" id="PS50022">
    <property type="entry name" value="FA58C_3"/>
    <property type="match status" value="1"/>
</dbReference>
<dbReference type="SMART" id="SM00231">
    <property type="entry name" value="FA58C"/>
    <property type="match status" value="1"/>
</dbReference>
<name>N6SWV0_DENPD</name>
<dbReference type="InterPro" id="IPR048525">
    <property type="entry name" value="DDR1-2_DS-like"/>
</dbReference>
<keyword evidence="5" id="KW-0547">Nucleotide-binding</keyword>
<dbReference type="Pfam" id="PF21114">
    <property type="entry name" value="DDR1-2_DS-like"/>
    <property type="match status" value="1"/>
</dbReference>
<evidence type="ECO:0000256" key="8">
    <source>
        <dbReference type="ARBA" id="ARBA00023136"/>
    </source>
</evidence>
<dbReference type="PROSITE" id="PS01286">
    <property type="entry name" value="FA58C_2"/>
    <property type="match status" value="1"/>
</dbReference>
<evidence type="ECO:0000256" key="2">
    <source>
        <dbReference type="ARBA" id="ARBA00022475"/>
    </source>
</evidence>
<evidence type="ECO:0000256" key="5">
    <source>
        <dbReference type="ARBA" id="ARBA00022741"/>
    </source>
</evidence>
<keyword evidence="2" id="KW-1003">Cell membrane</keyword>
<evidence type="ECO:0000256" key="1">
    <source>
        <dbReference type="ARBA" id="ARBA00004251"/>
    </source>
</evidence>
<evidence type="ECO:0000256" key="10">
    <source>
        <dbReference type="ARBA" id="ARBA00023180"/>
    </source>
</evidence>
<dbReference type="EMBL" id="KB741231">
    <property type="protein sequence ID" value="ENN72269.1"/>
    <property type="molecule type" value="Genomic_DNA"/>
</dbReference>
<dbReference type="SUPFAM" id="SSF49785">
    <property type="entry name" value="Galactose-binding domain-like"/>
    <property type="match status" value="1"/>
</dbReference>
<dbReference type="PANTHER" id="PTHR24543:SF291">
    <property type="entry name" value="SMOKE ALARM, ISOFORM D"/>
    <property type="match status" value="1"/>
</dbReference>
<dbReference type="GO" id="GO:0005524">
    <property type="term" value="F:ATP binding"/>
    <property type="evidence" value="ECO:0007669"/>
    <property type="project" value="UniProtKB-KW"/>
</dbReference>
<evidence type="ECO:0000256" key="9">
    <source>
        <dbReference type="ARBA" id="ARBA00023157"/>
    </source>
</evidence>
<evidence type="ECO:0000256" key="6">
    <source>
        <dbReference type="ARBA" id="ARBA00022840"/>
    </source>
</evidence>
<protein>
    <submittedName>
        <fullName evidence="11">Uncharacterized protein</fullName>
    </submittedName>
</protein>
<keyword evidence="3" id="KW-0812">Transmembrane</keyword>
<dbReference type="AlphaFoldDB" id="N6SWV0"/>
<evidence type="ECO:0000256" key="3">
    <source>
        <dbReference type="ARBA" id="ARBA00022692"/>
    </source>
</evidence>
<dbReference type="InterPro" id="IPR008979">
    <property type="entry name" value="Galactose-bd-like_sf"/>
</dbReference>
<dbReference type="Pfam" id="PF00754">
    <property type="entry name" value="F5_F8_type_C"/>
    <property type="match status" value="1"/>
</dbReference>
<dbReference type="OMA" id="THEVFFV"/>
<dbReference type="InterPro" id="IPR000421">
    <property type="entry name" value="FA58C"/>
</dbReference>
<evidence type="ECO:0000256" key="4">
    <source>
        <dbReference type="ARBA" id="ARBA00022729"/>
    </source>
</evidence>
<keyword evidence="8" id="KW-0472">Membrane</keyword>
<evidence type="ECO:0000313" key="11">
    <source>
        <dbReference type="EMBL" id="ENN72269.1"/>
    </source>
</evidence>
<keyword evidence="6" id="KW-0067">ATP-binding</keyword>
<keyword evidence="7" id="KW-1133">Transmembrane helix</keyword>
<dbReference type="GO" id="GO:0005886">
    <property type="term" value="C:plasma membrane"/>
    <property type="evidence" value="ECO:0007669"/>
    <property type="project" value="UniProtKB-SubCell"/>
</dbReference>
<dbReference type="Gene3D" id="2.60.120.260">
    <property type="entry name" value="Galactose-binding domain-like"/>
    <property type="match status" value="1"/>
</dbReference>
<dbReference type="HOGENOM" id="CLU_030066_4_0_1"/>
<feature type="non-terminal residue" evidence="11">
    <location>
        <position position="1"/>
    </location>
</feature>
<comment type="subcellular location">
    <subcellularLocation>
        <location evidence="1">Cell membrane</location>
        <topology evidence="1">Single-pass type I membrane protein</topology>
    </subcellularLocation>
</comment>
<accession>N6SWV0</accession>
<dbReference type="Gene3D" id="2.60.120.1190">
    <property type="match status" value="1"/>
</dbReference>
<keyword evidence="9" id="KW-1015">Disulfide bond</keyword>
<evidence type="ECO:0000256" key="7">
    <source>
        <dbReference type="ARBA" id="ARBA00022989"/>
    </source>
</evidence>
<sequence length="203" mass="23185">MINVGRKAPRTYGFGAVRTETNGGAWCPATQATPDTNEFIEVDLKTVHMITATETQGRFGNGQGVEFAEAYMLEFYRPRLQKWKRYRTKANEEEIKGNINTYLESKTILDPPIWASKVRFLPYSSHMRTVCMRVELYGCRWSDGVVSYSMPQGDKKGTSWEFYDFTYDGHWDGEKLKDGVGAVRQPNASAHLLTHEVFFVCKA</sequence>
<reference evidence="11" key="1">
    <citation type="journal article" date="2013" name="Genome Biol.">
        <title>Draft genome of the mountain pine beetle, Dendroctonus ponderosae Hopkins, a major forest pest.</title>
        <authorList>
            <person name="Keeling C.I."/>
            <person name="Yuen M.M."/>
            <person name="Liao N.Y."/>
            <person name="Docking T.R."/>
            <person name="Chan S.K."/>
            <person name="Taylor G.A."/>
            <person name="Palmquist D.L."/>
            <person name="Jackman S.D."/>
            <person name="Nguyen A."/>
            <person name="Li M."/>
            <person name="Henderson H."/>
            <person name="Janes J.K."/>
            <person name="Zhao Y."/>
            <person name="Pandoh P."/>
            <person name="Moore R."/>
            <person name="Sperling F.A."/>
            <person name="Huber D.P."/>
            <person name="Birol I."/>
            <person name="Jones S.J."/>
            <person name="Bohlmann J."/>
        </authorList>
    </citation>
    <scope>NUCLEOTIDE SEQUENCE</scope>
</reference>
<keyword evidence="10" id="KW-0325">Glycoprotein</keyword>
<organism evidence="11">
    <name type="scientific">Dendroctonus ponderosae</name>
    <name type="common">Mountain pine beetle</name>
    <dbReference type="NCBI Taxonomy" id="77166"/>
    <lineage>
        <taxon>Eukaryota</taxon>
        <taxon>Metazoa</taxon>
        <taxon>Ecdysozoa</taxon>
        <taxon>Arthropoda</taxon>
        <taxon>Hexapoda</taxon>
        <taxon>Insecta</taxon>
        <taxon>Pterygota</taxon>
        <taxon>Neoptera</taxon>
        <taxon>Endopterygota</taxon>
        <taxon>Coleoptera</taxon>
        <taxon>Polyphaga</taxon>
        <taxon>Cucujiformia</taxon>
        <taxon>Curculionidae</taxon>
        <taxon>Scolytinae</taxon>
        <taxon>Dendroctonus</taxon>
    </lineage>
</organism>
<gene>
    <name evidence="11" type="ORF">YQE_11130</name>
</gene>
<keyword evidence="4" id="KW-0732">Signal</keyword>
<dbReference type="OrthoDB" id="6071166at2759"/>